<dbReference type="HAMAP" id="MF_00171">
    <property type="entry name" value="TruA"/>
    <property type="match status" value="1"/>
</dbReference>
<name>A0A9D9ECV2_9BACT</name>
<sequence>MRYTIRLSYNGSRFFGWQRQKGDVPSVQGELERALTIFLGEEISVTGAGRTDTGVNAVNCIAHFDIPEGNPVPEPAHFVYKMNAILPKGITVHELRPVPDDFHARFSAVSREYRYFLHRKKDPFMESFSWHCRYPLDMDRMNTAAQYLLGEHDFSCFEKTGGNNLTSICRINEALWETWIPDHVRILDYPYEEGDFLVFRIRANRFLRNMVRAIVGSLVDVGRGKREPEWIRELVSSGCRSDAGESVPGNALFLNRVGYPEQENSNPEIHV</sequence>
<dbReference type="EC" id="5.4.99.12" evidence="4"/>
<comment type="function">
    <text evidence="4">Formation of pseudouridine at positions 38, 39 and 40 in the anticodon stem and loop of transfer RNAs.</text>
</comment>
<dbReference type="GO" id="GO:0003723">
    <property type="term" value="F:RNA binding"/>
    <property type="evidence" value="ECO:0007669"/>
    <property type="project" value="InterPro"/>
</dbReference>
<feature type="domain" description="Pseudouridine synthase I TruA alpha/beta" evidence="8">
    <location>
        <begin position="144"/>
        <end position="260"/>
    </location>
</feature>
<dbReference type="GO" id="GO:0031119">
    <property type="term" value="P:tRNA pseudouridine synthesis"/>
    <property type="evidence" value="ECO:0007669"/>
    <property type="project" value="UniProtKB-UniRule"/>
</dbReference>
<feature type="binding site" evidence="4 6">
    <location>
        <position position="113"/>
    </location>
    <ligand>
        <name>substrate</name>
    </ligand>
</feature>
<dbReference type="AlphaFoldDB" id="A0A9D9ECV2"/>
<comment type="catalytic activity">
    <reaction evidence="4 7">
        <text>uridine(38/39/40) in tRNA = pseudouridine(38/39/40) in tRNA</text>
        <dbReference type="Rhea" id="RHEA:22376"/>
        <dbReference type="Rhea" id="RHEA-COMP:10085"/>
        <dbReference type="Rhea" id="RHEA-COMP:10087"/>
        <dbReference type="ChEBI" id="CHEBI:65314"/>
        <dbReference type="ChEBI" id="CHEBI:65315"/>
        <dbReference type="EC" id="5.4.99.12"/>
    </reaction>
</comment>
<comment type="caution">
    <text evidence="9">The sequence shown here is derived from an EMBL/GenBank/DDBJ whole genome shotgun (WGS) entry which is preliminary data.</text>
</comment>
<dbReference type="Pfam" id="PF01416">
    <property type="entry name" value="PseudoU_synth_1"/>
    <property type="match status" value="2"/>
</dbReference>
<comment type="subunit">
    <text evidence="4">Homodimer.</text>
</comment>
<feature type="active site" description="Nucleophile" evidence="4 5">
    <location>
        <position position="52"/>
    </location>
</feature>
<evidence type="ECO:0000256" key="6">
    <source>
        <dbReference type="PIRSR" id="PIRSR001430-2"/>
    </source>
</evidence>
<dbReference type="EMBL" id="JADIMO010000009">
    <property type="protein sequence ID" value="MBO8444146.1"/>
    <property type="molecule type" value="Genomic_DNA"/>
</dbReference>
<evidence type="ECO:0000256" key="4">
    <source>
        <dbReference type="HAMAP-Rule" id="MF_00171"/>
    </source>
</evidence>
<dbReference type="PIRSF" id="PIRSF001430">
    <property type="entry name" value="tRNA_psdUrid_synth"/>
    <property type="match status" value="1"/>
</dbReference>
<dbReference type="PANTHER" id="PTHR11142:SF0">
    <property type="entry name" value="TRNA PSEUDOURIDINE SYNTHASE-LIKE 1"/>
    <property type="match status" value="1"/>
</dbReference>
<dbReference type="CDD" id="cd02570">
    <property type="entry name" value="PseudoU_synth_EcTruA"/>
    <property type="match status" value="1"/>
</dbReference>
<reference evidence="9" key="1">
    <citation type="submission" date="2020-10" db="EMBL/GenBank/DDBJ databases">
        <authorList>
            <person name="Gilroy R."/>
        </authorList>
    </citation>
    <scope>NUCLEOTIDE SEQUENCE</scope>
    <source>
        <strain evidence="9">D5-748</strain>
    </source>
</reference>
<comment type="similarity">
    <text evidence="1 4 7">Belongs to the tRNA pseudouridine synthase TruA family.</text>
</comment>
<dbReference type="SUPFAM" id="SSF55120">
    <property type="entry name" value="Pseudouridine synthase"/>
    <property type="match status" value="1"/>
</dbReference>
<feature type="domain" description="Pseudouridine synthase I TruA alpha/beta" evidence="8">
    <location>
        <begin position="8"/>
        <end position="106"/>
    </location>
</feature>
<evidence type="ECO:0000259" key="8">
    <source>
        <dbReference type="Pfam" id="PF01416"/>
    </source>
</evidence>
<dbReference type="Gene3D" id="3.30.70.580">
    <property type="entry name" value="Pseudouridine synthase I, catalytic domain, N-terminal subdomain"/>
    <property type="match status" value="1"/>
</dbReference>
<accession>A0A9D9ECV2</accession>
<organism evidence="9 10">
    <name type="scientific">Candidatus Cryptobacteroides merdavium</name>
    <dbReference type="NCBI Taxonomy" id="2840769"/>
    <lineage>
        <taxon>Bacteria</taxon>
        <taxon>Pseudomonadati</taxon>
        <taxon>Bacteroidota</taxon>
        <taxon>Bacteroidia</taxon>
        <taxon>Bacteroidales</taxon>
        <taxon>Candidatus Cryptobacteroides</taxon>
    </lineage>
</organism>
<keyword evidence="2 4" id="KW-0819">tRNA processing</keyword>
<proteinExistence type="inferred from homology"/>
<protein>
    <recommendedName>
        <fullName evidence="4">tRNA pseudouridine synthase A</fullName>
        <ecNumber evidence="4">5.4.99.12</ecNumber>
    </recommendedName>
    <alternativeName>
        <fullName evidence="4">tRNA pseudouridine(38-40) synthase</fullName>
    </alternativeName>
    <alternativeName>
        <fullName evidence="4">tRNA pseudouridylate synthase I</fullName>
    </alternativeName>
    <alternativeName>
        <fullName evidence="4">tRNA-uridine isomerase I</fullName>
    </alternativeName>
</protein>
<dbReference type="InterPro" id="IPR020097">
    <property type="entry name" value="PsdUridine_synth_TruA_a/b_dom"/>
</dbReference>
<dbReference type="FunFam" id="3.30.70.580:FF:000001">
    <property type="entry name" value="tRNA pseudouridine synthase A"/>
    <property type="match status" value="1"/>
</dbReference>
<dbReference type="InterPro" id="IPR020103">
    <property type="entry name" value="PsdUridine_synth_cat_dom_sf"/>
</dbReference>
<evidence type="ECO:0000313" key="9">
    <source>
        <dbReference type="EMBL" id="MBO8444146.1"/>
    </source>
</evidence>
<evidence type="ECO:0000256" key="7">
    <source>
        <dbReference type="RuleBase" id="RU003792"/>
    </source>
</evidence>
<dbReference type="GO" id="GO:0160147">
    <property type="term" value="F:tRNA pseudouridine(38-40) synthase activity"/>
    <property type="evidence" value="ECO:0007669"/>
    <property type="project" value="UniProtKB-EC"/>
</dbReference>
<evidence type="ECO:0000256" key="1">
    <source>
        <dbReference type="ARBA" id="ARBA00009375"/>
    </source>
</evidence>
<dbReference type="Proteomes" id="UP000823619">
    <property type="component" value="Unassembled WGS sequence"/>
</dbReference>
<keyword evidence="3 4" id="KW-0413">Isomerase</keyword>
<dbReference type="NCBIfam" id="TIGR00071">
    <property type="entry name" value="hisT_truA"/>
    <property type="match status" value="1"/>
</dbReference>
<dbReference type="PANTHER" id="PTHR11142">
    <property type="entry name" value="PSEUDOURIDYLATE SYNTHASE"/>
    <property type="match status" value="1"/>
</dbReference>
<dbReference type="InterPro" id="IPR020094">
    <property type="entry name" value="TruA/RsuA/RluB/E/F_N"/>
</dbReference>
<dbReference type="InterPro" id="IPR020095">
    <property type="entry name" value="PsdUridine_synth_TruA_C"/>
</dbReference>
<evidence type="ECO:0000313" key="10">
    <source>
        <dbReference type="Proteomes" id="UP000823619"/>
    </source>
</evidence>
<dbReference type="Gene3D" id="3.30.70.660">
    <property type="entry name" value="Pseudouridine synthase I, catalytic domain, C-terminal subdomain"/>
    <property type="match status" value="1"/>
</dbReference>
<reference evidence="9" key="2">
    <citation type="journal article" date="2021" name="PeerJ">
        <title>Extensive microbial diversity within the chicken gut microbiome revealed by metagenomics and culture.</title>
        <authorList>
            <person name="Gilroy R."/>
            <person name="Ravi A."/>
            <person name="Getino M."/>
            <person name="Pursley I."/>
            <person name="Horton D.L."/>
            <person name="Alikhan N.F."/>
            <person name="Baker D."/>
            <person name="Gharbi K."/>
            <person name="Hall N."/>
            <person name="Watson M."/>
            <person name="Adriaenssens E.M."/>
            <person name="Foster-Nyarko E."/>
            <person name="Jarju S."/>
            <person name="Secka A."/>
            <person name="Antonio M."/>
            <person name="Oren A."/>
            <person name="Chaudhuri R.R."/>
            <person name="La Ragione R."/>
            <person name="Hildebrand F."/>
            <person name="Pallen M.J."/>
        </authorList>
    </citation>
    <scope>NUCLEOTIDE SEQUENCE</scope>
    <source>
        <strain evidence="9">D5-748</strain>
    </source>
</reference>
<comment type="caution">
    <text evidence="4">Lacks conserved residue(s) required for the propagation of feature annotation.</text>
</comment>
<evidence type="ECO:0000256" key="5">
    <source>
        <dbReference type="PIRSR" id="PIRSR001430-1"/>
    </source>
</evidence>
<evidence type="ECO:0000256" key="3">
    <source>
        <dbReference type="ARBA" id="ARBA00023235"/>
    </source>
</evidence>
<gene>
    <name evidence="4 9" type="primary">truA</name>
    <name evidence="9" type="ORF">IAC23_00385</name>
</gene>
<evidence type="ECO:0000256" key="2">
    <source>
        <dbReference type="ARBA" id="ARBA00022694"/>
    </source>
</evidence>
<dbReference type="InterPro" id="IPR001406">
    <property type="entry name" value="PsdUridine_synth_TruA"/>
</dbReference>